<dbReference type="EMBL" id="JAFIQS020000004">
    <property type="protein sequence ID" value="KAH9483319.1"/>
    <property type="molecule type" value="Genomic_DNA"/>
</dbReference>
<proteinExistence type="predicted"/>
<comment type="caution">
    <text evidence="1">The sequence shown here is derived from an EMBL/GenBank/DDBJ whole genome shotgun (WGS) entry which is preliminary data.</text>
</comment>
<protein>
    <submittedName>
        <fullName evidence="1">Uncharacterized protein</fullName>
    </submittedName>
</protein>
<gene>
    <name evidence="1" type="ORF">JR316_0005425</name>
</gene>
<reference evidence="1" key="1">
    <citation type="submission" date="2021-10" db="EMBL/GenBank/DDBJ databases">
        <title>Psilocybe cubensis genome.</title>
        <authorList>
            <person name="Mckernan K.J."/>
            <person name="Crawford S."/>
            <person name="Trippe A."/>
            <person name="Kane L.T."/>
            <person name="Mclaughlin S."/>
        </authorList>
    </citation>
    <scope>NUCLEOTIDE SEQUENCE</scope>
    <source>
        <strain evidence="1">MGC-MH-2018</strain>
    </source>
</reference>
<name>A0ACB8H811_PSICU</name>
<evidence type="ECO:0000313" key="1">
    <source>
        <dbReference type="EMBL" id="KAH9483319.1"/>
    </source>
</evidence>
<organism evidence="1 2">
    <name type="scientific">Psilocybe cubensis</name>
    <name type="common">Psychedelic mushroom</name>
    <name type="synonym">Stropharia cubensis</name>
    <dbReference type="NCBI Taxonomy" id="181762"/>
    <lineage>
        <taxon>Eukaryota</taxon>
        <taxon>Fungi</taxon>
        <taxon>Dikarya</taxon>
        <taxon>Basidiomycota</taxon>
        <taxon>Agaricomycotina</taxon>
        <taxon>Agaricomycetes</taxon>
        <taxon>Agaricomycetidae</taxon>
        <taxon>Agaricales</taxon>
        <taxon>Agaricineae</taxon>
        <taxon>Strophariaceae</taxon>
        <taxon>Psilocybe</taxon>
    </lineage>
</organism>
<keyword evidence="2" id="KW-1185">Reference proteome</keyword>
<accession>A0ACB8H811</accession>
<evidence type="ECO:0000313" key="2">
    <source>
        <dbReference type="Proteomes" id="UP000664032"/>
    </source>
</evidence>
<dbReference type="Proteomes" id="UP000664032">
    <property type="component" value="Unassembled WGS sequence"/>
</dbReference>
<sequence length="79" mass="9194">MADEPGLMLQLWLRWRRVNGGQIGELFLFEYAQASILRHPFTEEEDGNEDESLRRPYANLTRESERSSSKAAVNKLQLK</sequence>